<reference evidence="2 3" key="1">
    <citation type="submission" date="2017-08" db="EMBL/GenBank/DDBJ databases">
        <title>Identification and genetic characteristics of simultaneous BTEX- and naphthalene-degrading Paraburkholderia sp. BN5 isolated from petroleum-contaminated soil.</title>
        <authorList>
            <person name="Lee Y."/>
            <person name="Jeon C.O."/>
        </authorList>
    </citation>
    <scope>NUCLEOTIDE SEQUENCE [LARGE SCALE GENOMIC DNA]</scope>
    <source>
        <strain evidence="2 3">BN5</strain>
    </source>
</reference>
<sequence>MTRRSLAMKTLIALLSIGASLAADAQNLKQQAAGNLMLDSTGHVNTSDGEIIPTNEWKRAR</sequence>
<feature type="chain" id="PRO_5012467800" evidence="1">
    <location>
        <begin position="26"/>
        <end position="61"/>
    </location>
</feature>
<dbReference type="AlphaFoldDB" id="A0A248VUB0"/>
<dbReference type="KEGG" id="parb:CJU94_30815"/>
<accession>A0A248VUB0</accession>
<evidence type="ECO:0000256" key="1">
    <source>
        <dbReference type="SAM" id="SignalP"/>
    </source>
</evidence>
<feature type="signal peptide" evidence="1">
    <location>
        <begin position="1"/>
        <end position="25"/>
    </location>
</feature>
<evidence type="ECO:0000313" key="2">
    <source>
        <dbReference type="EMBL" id="ASW02463.1"/>
    </source>
</evidence>
<proteinExistence type="predicted"/>
<organism evidence="2 3">
    <name type="scientific">Paraburkholderia aromaticivorans</name>
    <dbReference type="NCBI Taxonomy" id="2026199"/>
    <lineage>
        <taxon>Bacteria</taxon>
        <taxon>Pseudomonadati</taxon>
        <taxon>Pseudomonadota</taxon>
        <taxon>Betaproteobacteria</taxon>
        <taxon>Burkholderiales</taxon>
        <taxon>Burkholderiaceae</taxon>
        <taxon>Paraburkholderia</taxon>
    </lineage>
</organism>
<gene>
    <name evidence="2" type="ORF">CJU94_30815</name>
</gene>
<evidence type="ECO:0000313" key="3">
    <source>
        <dbReference type="Proteomes" id="UP000215158"/>
    </source>
</evidence>
<dbReference type="Proteomes" id="UP000215158">
    <property type="component" value="Chromosome 2"/>
</dbReference>
<protein>
    <submittedName>
        <fullName evidence="2">Uncharacterized protein</fullName>
    </submittedName>
</protein>
<name>A0A248VUB0_9BURK</name>
<keyword evidence="3" id="KW-1185">Reference proteome</keyword>
<keyword evidence="1" id="KW-0732">Signal</keyword>
<dbReference type="EMBL" id="CP022990">
    <property type="protein sequence ID" value="ASW02463.1"/>
    <property type="molecule type" value="Genomic_DNA"/>
</dbReference>